<organism evidence="3 4">
    <name type="scientific">Angustibacter aerolatus</name>
    <dbReference type="NCBI Taxonomy" id="1162965"/>
    <lineage>
        <taxon>Bacteria</taxon>
        <taxon>Bacillati</taxon>
        <taxon>Actinomycetota</taxon>
        <taxon>Actinomycetes</taxon>
        <taxon>Kineosporiales</taxon>
        <taxon>Kineosporiaceae</taxon>
    </lineage>
</organism>
<name>A0ABQ6JJN3_9ACTN</name>
<evidence type="ECO:0000256" key="1">
    <source>
        <dbReference type="SAM" id="MobiDB-lite"/>
    </source>
</evidence>
<feature type="compositionally biased region" description="Pro residues" evidence="1">
    <location>
        <begin position="273"/>
        <end position="286"/>
    </location>
</feature>
<accession>A0ABQ6JJN3</accession>
<dbReference type="Gene3D" id="3.40.50.1820">
    <property type="entry name" value="alpha/beta hydrolase"/>
    <property type="match status" value="1"/>
</dbReference>
<dbReference type="SUPFAM" id="SSF53474">
    <property type="entry name" value="alpha/beta-Hydrolases"/>
    <property type="match status" value="1"/>
</dbReference>
<feature type="region of interest" description="Disordered" evidence="1">
    <location>
        <begin position="264"/>
        <end position="288"/>
    </location>
</feature>
<evidence type="ECO:0000313" key="4">
    <source>
        <dbReference type="Proteomes" id="UP001157017"/>
    </source>
</evidence>
<gene>
    <name evidence="3" type="ORF">GCM10025868_33440</name>
</gene>
<dbReference type="InterPro" id="IPR050266">
    <property type="entry name" value="AB_hydrolase_sf"/>
</dbReference>
<keyword evidence="4" id="KW-1185">Reference proteome</keyword>
<evidence type="ECO:0000259" key="2">
    <source>
        <dbReference type="Pfam" id="PF00561"/>
    </source>
</evidence>
<proteinExistence type="predicted"/>
<comment type="caution">
    <text evidence="3">The sequence shown here is derived from an EMBL/GenBank/DDBJ whole genome shotgun (WGS) entry which is preliminary data.</text>
</comment>
<dbReference type="InterPro" id="IPR000073">
    <property type="entry name" value="AB_hydrolase_1"/>
</dbReference>
<dbReference type="Proteomes" id="UP001157017">
    <property type="component" value="Unassembled WGS sequence"/>
</dbReference>
<feature type="domain" description="AB hydrolase-1" evidence="2">
    <location>
        <begin position="1"/>
        <end position="253"/>
    </location>
</feature>
<evidence type="ECO:0000313" key="3">
    <source>
        <dbReference type="EMBL" id="GMA88094.1"/>
    </source>
</evidence>
<protein>
    <recommendedName>
        <fullName evidence="2">AB hydrolase-1 domain-containing protein</fullName>
    </recommendedName>
</protein>
<reference evidence="4" key="1">
    <citation type="journal article" date="2019" name="Int. J. Syst. Evol. Microbiol.">
        <title>The Global Catalogue of Microorganisms (GCM) 10K type strain sequencing project: providing services to taxonomists for standard genome sequencing and annotation.</title>
        <authorList>
            <consortium name="The Broad Institute Genomics Platform"/>
            <consortium name="The Broad Institute Genome Sequencing Center for Infectious Disease"/>
            <person name="Wu L."/>
            <person name="Ma J."/>
        </authorList>
    </citation>
    <scope>NUCLEOTIDE SEQUENCE [LARGE SCALE GENOMIC DNA]</scope>
    <source>
        <strain evidence="4">NBRC 108730</strain>
    </source>
</reference>
<dbReference type="PANTHER" id="PTHR43798">
    <property type="entry name" value="MONOACYLGLYCEROL LIPASE"/>
    <property type="match status" value="1"/>
</dbReference>
<dbReference type="EMBL" id="BSUZ01000001">
    <property type="protein sequence ID" value="GMA88094.1"/>
    <property type="molecule type" value="Genomic_DNA"/>
</dbReference>
<sequence length="335" mass="36100">MVLSHGFGLNMDIWHYQRAFLRGRYRLVFWDLRGHGRSSTGPSDHYTLGQCGADLAAVVATCAPEGPLVIVGHSMGGMTVMEFADQQPDTIRERVVGGAFVATSSGQMASVDWIGLLGLGRVVHKLGPGVLTALSRAPSYVDRTRRMVSSDLETRLVRHYSYASPVPSSLVRFTAAMIASTPIDVLAAFLPGFDLHDKGTALKAFADVPVLVLNGDGDLLTPLEHSEAIAAALPEAEHVLLPRAGHMLMLEHPDVVNLHLAEPARPRARRDAPPGPSAAPRSPSPCPLGRGLLAGGRSPYDDRRGVGRAWCPRAPRCTIWARAWPRCCAPVTWCC</sequence>
<dbReference type="InterPro" id="IPR029058">
    <property type="entry name" value="AB_hydrolase_fold"/>
</dbReference>
<dbReference type="Pfam" id="PF00561">
    <property type="entry name" value="Abhydrolase_1"/>
    <property type="match status" value="1"/>
</dbReference>